<gene>
    <name evidence="1" type="ORF">METZ01_LOCUS124560</name>
</gene>
<protein>
    <submittedName>
        <fullName evidence="1">Uncharacterized protein</fullName>
    </submittedName>
</protein>
<accession>A0A381Y3L7</accession>
<dbReference type="AlphaFoldDB" id="A0A381Y3L7"/>
<evidence type="ECO:0000313" key="1">
    <source>
        <dbReference type="EMBL" id="SVA71706.1"/>
    </source>
</evidence>
<organism evidence="1">
    <name type="scientific">marine metagenome</name>
    <dbReference type="NCBI Taxonomy" id="408172"/>
    <lineage>
        <taxon>unclassified sequences</taxon>
        <taxon>metagenomes</taxon>
        <taxon>ecological metagenomes</taxon>
    </lineage>
</organism>
<name>A0A381Y3L7_9ZZZZ</name>
<proteinExistence type="predicted"/>
<sequence length="498" mass="54369">MLVSSVGSTLAFDLGLAPVFADEGPGRLSFGKLEPLVALMQDTPADKLQRELVGKIKAGTDLRTLIAAGALANARTFGGQDYVGFHTIMALAPAYEMSRELPEALRPLPVLKVLYRNTSRIQQFGGRKKEVLRPVTPAALGQAPAGGELLRSATRSRDVSRAERTFAAMASQPVGEAYNHLQYAVQDEVDVHRVVLSWRAWALLEFTGEEQAHTLFRQSLRYCVSNESGNRRESGIRSVLPKLLDEHRLLDRKLGKRKGGDGWISELSQTVFAGTREQSAGAVAAVLAEGYDPEDVGEAMSLAANQLLLRDPGRESAIMHNGKKQVGSVHGDSVGVHASDAINAWRNIARVSHHRNTVASLIVGAYHTAGQAGRATAKPYPRAEHVGQVRDKDPKTLLKNADGAIREKDQFRASAIIHRYGELGHDARPVFDLLLRYATSEFGALHAEKYYRTVSEEFVKTRSAFRWRQLVALARVTASEYGNTAAGHSEARELLGLA</sequence>
<dbReference type="EMBL" id="UINC01017331">
    <property type="protein sequence ID" value="SVA71706.1"/>
    <property type="molecule type" value="Genomic_DNA"/>
</dbReference>
<reference evidence="1" key="1">
    <citation type="submission" date="2018-05" db="EMBL/GenBank/DDBJ databases">
        <authorList>
            <person name="Lanie J.A."/>
            <person name="Ng W.-L."/>
            <person name="Kazmierczak K.M."/>
            <person name="Andrzejewski T.M."/>
            <person name="Davidsen T.M."/>
            <person name="Wayne K.J."/>
            <person name="Tettelin H."/>
            <person name="Glass J.I."/>
            <person name="Rusch D."/>
            <person name="Podicherti R."/>
            <person name="Tsui H.-C.T."/>
            <person name="Winkler M.E."/>
        </authorList>
    </citation>
    <scope>NUCLEOTIDE SEQUENCE</scope>
</reference>